<accession>A0A6P9A243</accession>
<keyword evidence="2" id="KW-1185">Reference proteome</keyword>
<proteinExistence type="predicted"/>
<dbReference type="InParanoid" id="A0A6P9A243"/>
<dbReference type="RefSeq" id="XP_034251339.1">
    <property type="nucleotide sequence ID" value="XM_034395448.1"/>
</dbReference>
<sequence>MQHSHVCCGHGLGRVGGGEEVVLTRNTGRNQAYFYAFLQAGFLTVYAGRGINTDGRRASLQSSAGQPTRRPPGPAAVHSQIPETTSSAVAMRALSMVVCALLALQCAWCHSPASEEDIQKLKKCAEEQNVKADDLRPFFEEKEISKDDKCFFKCAMMAYNMLKEDGTIDAETYMKEHGDEAYLPAVNECIKDEKNDDLCEVAFQHNACLIKNEFFKKGMMSNFEKI</sequence>
<dbReference type="Pfam" id="PF01395">
    <property type="entry name" value="PBP_GOBP"/>
    <property type="match status" value="1"/>
</dbReference>
<evidence type="ECO:0000313" key="2">
    <source>
        <dbReference type="Proteomes" id="UP000515158"/>
    </source>
</evidence>
<evidence type="ECO:0000256" key="1">
    <source>
        <dbReference type="SAM" id="MobiDB-lite"/>
    </source>
</evidence>
<evidence type="ECO:0000313" key="3">
    <source>
        <dbReference type="RefSeq" id="XP_034251339.1"/>
    </source>
</evidence>
<dbReference type="InterPro" id="IPR036728">
    <property type="entry name" value="PBP_GOBP_sf"/>
</dbReference>
<dbReference type="GO" id="GO:0005549">
    <property type="term" value="F:odorant binding"/>
    <property type="evidence" value="ECO:0007669"/>
    <property type="project" value="InterPro"/>
</dbReference>
<dbReference type="CDD" id="cd23992">
    <property type="entry name" value="PBP_GOBP"/>
    <property type="match status" value="1"/>
</dbReference>
<dbReference type="FunCoup" id="A0A6P9A243">
    <property type="interactions" value="8"/>
</dbReference>
<organism evidence="3">
    <name type="scientific">Thrips palmi</name>
    <name type="common">Melon thrips</name>
    <dbReference type="NCBI Taxonomy" id="161013"/>
    <lineage>
        <taxon>Eukaryota</taxon>
        <taxon>Metazoa</taxon>
        <taxon>Ecdysozoa</taxon>
        <taxon>Arthropoda</taxon>
        <taxon>Hexapoda</taxon>
        <taxon>Insecta</taxon>
        <taxon>Pterygota</taxon>
        <taxon>Neoptera</taxon>
        <taxon>Paraneoptera</taxon>
        <taxon>Thysanoptera</taxon>
        <taxon>Terebrantia</taxon>
        <taxon>Thripoidea</taxon>
        <taxon>Thripidae</taxon>
        <taxon>Thrips</taxon>
    </lineage>
</organism>
<feature type="region of interest" description="Disordered" evidence="1">
    <location>
        <begin position="56"/>
        <end position="81"/>
    </location>
</feature>
<dbReference type="OrthoDB" id="5978988at2759"/>
<gene>
    <name evidence="3" type="primary">LOC117651411</name>
</gene>
<dbReference type="SUPFAM" id="SSF47565">
    <property type="entry name" value="Insect pheromone/odorant-binding proteins"/>
    <property type="match status" value="1"/>
</dbReference>
<name>A0A6P9A243_THRPL</name>
<dbReference type="InterPro" id="IPR006170">
    <property type="entry name" value="PBP/GOBP"/>
</dbReference>
<dbReference type="KEGG" id="tpal:117651411"/>
<dbReference type="Gene3D" id="1.10.238.20">
    <property type="entry name" value="Pheromone/general odorant binding protein domain"/>
    <property type="match status" value="1"/>
</dbReference>
<dbReference type="AlphaFoldDB" id="A0A6P9A243"/>
<reference evidence="3" key="1">
    <citation type="submission" date="2025-08" db="UniProtKB">
        <authorList>
            <consortium name="RefSeq"/>
        </authorList>
    </citation>
    <scope>IDENTIFICATION</scope>
    <source>
        <tissue evidence="3">Total insect</tissue>
    </source>
</reference>
<dbReference type="Proteomes" id="UP000515158">
    <property type="component" value="Unplaced"/>
</dbReference>
<dbReference type="GeneID" id="117651411"/>
<protein>
    <submittedName>
        <fullName evidence="3">Uncharacterized protein LOC117651411</fullName>
    </submittedName>
</protein>